<evidence type="ECO:0000256" key="1">
    <source>
        <dbReference type="ARBA" id="ARBA00006534"/>
    </source>
</evidence>
<sequence>MSGPLALVGGSPFRPEVVIEEELAGAGAEEVVVLPTGAAYEHPERLVEAATERFEALGLRVRGLDVLRRPDAMDDEAAAVVRDARFVYLCGSSPMHLRSVLKETPVWDAAVAAWHDGAVLAGSAAGAMVLCDPMVDPRGGAFTVGLGLLANITVVTGFDTWSEDAVHRTRFLSPPDLVIVGVATGSALVRDPDRTWRGAGPVEPKVFVGGQPGTLADIPT</sequence>
<evidence type="ECO:0000256" key="4">
    <source>
        <dbReference type="ARBA" id="ARBA00022825"/>
    </source>
</evidence>
<keyword evidence="6" id="KW-1185">Reference proteome</keyword>
<dbReference type="Proteomes" id="UP001216390">
    <property type="component" value="Chromosome"/>
</dbReference>
<dbReference type="InterPro" id="IPR005320">
    <property type="entry name" value="Peptidase_S51"/>
</dbReference>
<evidence type="ECO:0000256" key="3">
    <source>
        <dbReference type="ARBA" id="ARBA00022801"/>
    </source>
</evidence>
<evidence type="ECO:0000256" key="2">
    <source>
        <dbReference type="ARBA" id="ARBA00022670"/>
    </source>
</evidence>
<accession>A0AAE9YA67</accession>
<keyword evidence="4" id="KW-0720">Serine protease</keyword>
<keyword evidence="2" id="KW-0645">Protease</keyword>
<dbReference type="GO" id="GO:0008236">
    <property type="term" value="F:serine-type peptidase activity"/>
    <property type="evidence" value="ECO:0007669"/>
    <property type="project" value="UniProtKB-KW"/>
</dbReference>
<dbReference type="GO" id="GO:0006508">
    <property type="term" value="P:proteolysis"/>
    <property type="evidence" value="ECO:0007669"/>
    <property type="project" value="UniProtKB-KW"/>
</dbReference>
<protein>
    <submittedName>
        <fullName evidence="5">Type 1 glutamine amidotransferase-like domain-containing protein</fullName>
    </submittedName>
</protein>
<dbReference type="KEGG" id="ima:PO878_01530"/>
<dbReference type="Gene3D" id="3.40.50.880">
    <property type="match status" value="1"/>
</dbReference>
<dbReference type="SUPFAM" id="SSF52317">
    <property type="entry name" value="Class I glutamine amidotransferase-like"/>
    <property type="match status" value="1"/>
</dbReference>
<name>A0AAE9YA67_9ACTN</name>
<keyword evidence="5" id="KW-0315">Glutamine amidotransferase</keyword>
<evidence type="ECO:0000313" key="6">
    <source>
        <dbReference type="Proteomes" id="UP001216390"/>
    </source>
</evidence>
<dbReference type="EMBL" id="CP116942">
    <property type="protein sequence ID" value="WCO67398.1"/>
    <property type="molecule type" value="Genomic_DNA"/>
</dbReference>
<dbReference type="InterPro" id="IPR029062">
    <property type="entry name" value="Class_I_gatase-like"/>
</dbReference>
<dbReference type="AlphaFoldDB" id="A0AAE9YA67"/>
<comment type="similarity">
    <text evidence="1">Belongs to the peptidase S51 family.</text>
</comment>
<gene>
    <name evidence="5" type="ORF">PO878_01530</name>
</gene>
<keyword evidence="3" id="KW-0378">Hydrolase</keyword>
<proteinExistence type="inferred from homology"/>
<dbReference type="RefSeq" id="WP_272736920.1">
    <property type="nucleotide sequence ID" value="NZ_CP116942.1"/>
</dbReference>
<organism evidence="5 6">
    <name type="scientific">Iamia majanohamensis</name>
    <dbReference type="NCBI Taxonomy" id="467976"/>
    <lineage>
        <taxon>Bacteria</taxon>
        <taxon>Bacillati</taxon>
        <taxon>Actinomycetota</taxon>
        <taxon>Acidimicrobiia</taxon>
        <taxon>Acidimicrobiales</taxon>
        <taxon>Iamiaceae</taxon>
        <taxon>Iamia</taxon>
    </lineage>
</organism>
<reference evidence="5" key="1">
    <citation type="submission" date="2023-01" db="EMBL/GenBank/DDBJ databases">
        <title>The diversity of Class Acidimicrobiia in South China Sea sediment environments and the proposal of Iamia marina sp. nov., a novel species of the genus Iamia.</title>
        <authorList>
            <person name="He Y."/>
            <person name="Tian X."/>
        </authorList>
    </citation>
    <scope>NUCLEOTIDE SEQUENCE</scope>
    <source>
        <strain evidence="5">DSM 19957</strain>
    </source>
</reference>
<dbReference type="Pfam" id="PF03575">
    <property type="entry name" value="Peptidase_S51"/>
    <property type="match status" value="1"/>
</dbReference>
<evidence type="ECO:0000313" key="5">
    <source>
        <dbReference type="EMBL" id="WCO67398.1"/>
    </source>
</evidence>